<name>A0A319CMT8_9EURO</name>
<keyword evidence="1" id="KW-0812">Transmembrane</keyword>
<sequence>MCLVPRPCPRLAHRPERVRCRFSLELIGLPASANLIPIVGLEWLCLSPGRVLVGWHGASATCSRSTWLYLPLDRFPYSSYSQCYKDGLAFPRPAPHLGLVFGIALGGIATSSIRQRMRLSLRCHALTFTFLVGFSIQHSSISRRRFHCFRT</sequence>
<accession>A0A319CMT8</accession>
<evidence type="ECO:0000256" key="1">
    <source>
        <dbReference type="SAM" id="Phobius"/>
    </source>
</evidence>
<proteinExistence type="predicted"/>
<organism evidence="2 3">
    <name type="scientific">Aspergillus uvarum CBS 121591</name>
    <dbReference type="NCBI Taxonomy" id="1448315"/>
    <lineage>
        <taxon>Eukaryota</taxon>
        <taxon>Fungi</taxon>
        <taxon>Dikarya</taxon>
        <taxon>Ascomycota</taxon>
        <taxon>Pezizomycotina</taxon>
        <taxon>Eurotiomycetes</taxon>
        <taxon>Eurotiomycetidae</taxon>
        <taxon>Eurotiales</taxon>
        <taxon>Aspergillaceae</taxon>
        <taxon>Aspergillus</taxon>
        <taxon>Aspergillus subgen. Circumdati</taxon>
    </lineage>
</organism>
<dbReference type="GeneID" id="37144030"/>
<reference evidence="2 3" key="1">
    <citation type="submission" date="2016-12" db="EMBL/GenBank/DDBJ databases">
        <title>The genomes of Aspergillus section Nigri reveals drivers in fungal speciation.</title>
        <authorList>
            <consortium name="DOE Joint Genome Institute"/>
            <person name="Vesth T.C."/>
            <person name="Nybo J."/>
            <person name="Theobald S."/>
            <person name="Brandl J."/>
            <person name="Frisvad J.C."/>
            <person name="Nielsen K.F."/>
            <person name="Lyhne E.K."/>
            <person name="Kogle M.E."/>
            <person name="Kuo A."/>
            <person name="Riley R."/>
            <person name="Clum A."/>
            <person name="Nolan M."/>
            <person name="Lipzen A."/>
            <person name="Salamov A."/>
            <person name="Henrissat B."/>
            <person name="Wiebenga A."/>
            <person name="De Vries R.P."/>
            <person name="Grigoriev I.V."/>
            <person name="Mortensen U.H."/>
            <person name="Andersen M.R."/>
            <person name="Baker S.E."/>
        </authorList>
    </citation>
    <scope>NUCLEOTIDE SEQUENCE [LARGE SCALE GENOMIC DNA]</scope>
    <source>
        <strain evidence="2 3">CBS 121591</strain>
    </source>
</reference>
<evidence type="ECO:0000313" key="2">
    <source>
        <dbReference type="EMBL" id="PYH86796.1"/>
    </source>
</evidence>
<keyword evidence="1" id="KW-1133">Transmembrane helix</keyword>
<keyword evidence="1" id="KW-0472">Membrane</keyword>
<dbReference type="RefSeq" id="XP_025496996.1">
    <property type="nucleotide sequence ID" value="XM_025641288.1"/>
</dbReference>
<dbReference type="EMBL" id="KZ821675">
    <property type="protein sequence ID" value="PYH86796.1"/>
    <property type="molecule type" value="Genomic_DNA"/>
</dbReference>
<feature type="transmembrane region" description="Helical" evidence="1">
    <location>
        <begin position="94"/>
        <end position="113"/>
    </location>
</feature>
<evidence type="ECO:0000313" key="3">
    <source>
        <dbReference type="Proteomes" id="UP000248340"/>
    </source>
</evidence>
<dbReference type="OrthoDB" id="10586869at2759"/>
<dbReference type="VEuPathDB" id="FungiDB:BO82DRAFT_51517"/>
<dbReference type="AlphaFoldDB" id="A0A319CMT8"/>
<gene>
    <name evidence="2" type="ORF">BO82DRAFT_51517</name>
</gene>
<protein>
    <submittedName>
        <fullName evidence="2">Uncharacterized protein</fullName>
    </submittedName>
</protein>
<keyword evidence="3" id="KW-1185">Reference proteome</keyword>
<dbReference type="Proteomes" id="UP000248340">
    <property type="component" value="Unassembled WGS sequence"/>
</dbReference>